<dbReference type="InterPro" id="IPR003442">
    <property type="entry name" value="T6A_TsaE"/>
</dbReference>
<evidence type="ECO:0000256" key="5">
    <source>
        <dbReference type="ARBA" id="ARBA00022694"/>
    </source>
</evidence>
<evidence type="ECO:0000313" key="12">
    <source>
        <dbReference type="Proteomes" id="UP000007383"/>
    </source>
</evidence>
<dbReference type="OrthoDB" id="9815896at2"/>
<dbReference type="NCBIfam" id="TIGR00150">
    <property type="entry name" value="T6A_YjeE"/>
    <property type="match status" value="1"/>
</dbReference>
<dbReference type="InterPro" id="IPR027417">
    <property type="entry name" value="P-loop_NTPase"/>
</dbReference>
<dbReference type="HOGENOM" id="CLU_087829_3_1_12"/>
<accession>H9UHA0</accession>
<comment type="similarity">
    <text evidence="2">Belongs to the TsaE family.</text>
</comment>
<dbReference type="GO" id="GO:0005737">
    <property type="term" value="C:cytoplasm"/>
    <property type="evidence" value="ECO:0007669"/>
    <property type="project" value="UniProtKB-SubCell"/>
</dbReference>
<dbReference type="GO" id="GO:0002949">
    <property type="term" value="P:tRNA threonylcarbamoyladenosine modification"/>
    <property type="evidence" value="ECO:0007669"/>
    <property type="project" value="InterPro"/>
</dbReference>
<dbReference type="KEGG" id="sfc:Spiaf_0799"/>
<dbReference type="Proteomes" id="UP000007383">
    <property type="component" value="Chromosome"/>
</dbReference>
<dbReference type="SUPFAM" id="SSF52540">
    <property type="entry name" value="P-loop containing nucleoside triphosphate hydrolases"/>
    <property type="match status" value="1"/>
</dbReference>
<keyword evidence="8" id="KW-0067">ATP-binding</keyword>
<name>H9UHA0_SPIAZ</name>
<keyword evidence="7" id="KW-0547">Nucleotide-binding</keyword>
<reference evidence="12" key="1">
    <citation type="journal article" date="2013" name="Stand. Genomic Sci.">
        <title>Complete genome sequence of the halophilic bacterium Spirochaeta africana type strain (Z-7692(T)) from the alkaline Lake Magadi in the East African Rift.</title>
        <authorList>
            <person name="Liolos K."/>
            <person name="Abt B."/>
            <person name="Scheuner C."/>
            <person name="Teshima H."/>
            <person name="Held B."/>
            <person name="Lapidus A."/>
            <person name="Nolan M."/>
            <person name="Lucas S."/>
            <person name="Deshpande S."/>
            <person name="Cheng J.F."/>
            <person name="Tapia R."/>
            <person name="Goodwin L.A."/>
            <person name="Pitluck S."/>
            <person name="Pagani I."/>
            <person name="Ivanova N."/>
            <person name="Mavromatis K."/>
            <person name="Mikhailova N."/>
            <person name="Huntemann M."/>
            <person name="Pati A."/>
            <person name="Chen A."/>
            <person name="Palaniappan K."/>
            <person name="Land M."/>
            <person name="Rohde M."/>
            <person name="Tindall B.J."/>
            <person name="Detter J.C."/>
            <person name="Goker M."/>
            <person name="Bristow J."/>
            <person name="Eisen J.A."/>
            <person name="Markowitz V."/>
            <person name="Hugenholtz P."/>
            <person name="Woyke T."/>
            <person name="Klenk H.P."/>
            <person name="Kyrpides N.C."/>
        </authorList>
    </citation>
    <scope>NUCLEOTIDE SEQUENCE</scope>
    <source>
        <strain evidence="12">ATCC 700263 / DSM 8902 / Z-7692</strain>
    </source>
</reference>
<organism evidence="11 12">
    <name type="scientific">Spirochaeta africana (strain ATCC 700263 / DSM 8902 / Z-7692)</name>
    <dbReference type="NCBI Taxonomy" id="889378"/>
    <lineage>
        <taxon>Bacteria</taxon>
        <taxon>Pseudomonadati</taxon>
        <taxon>Spirochaetota</taxon>
        <taxon>Spirochaetia</taxon>
        <taxon>Spirochaetales</taxon>
        <taxon>Spirochaetaceae</taxon>
        <taxon>Spirochaeta</taxon>
    </lineage>
</organism>
<evidence type="ECO:0000256" key="7">
    <source>
        <dbReference type="ARBA" id="ARBA00022741"/>
    </source>
</evidence>
<dbReference type="PANTHER" id="PTHR33540">
    <property type="entry name" value="TRNA THREONYLCARBAMOYLADENOSINE BIOSYNTHESIS PROTEIN TSAE"/>
    <property type="match status" value="1"/>
</dbReference>
<evidence type="ECO:0000256" key="9">
    <source>
        <dbReference type="ARBA" id="ARBA00022842"/>
    </source>
</evidence>
<dbReference type="PANTHER" id="PTHR33540:SF2">
    <property type="entry name" value="TRNA THREONYLCARBAMOYLADENOSINE BIOSYNTHESIS PROTEIN TSAE"/>
    <property type="match status" value="1"/>
</dbReference>
<protein>
    <recommendedName>
        <fullName evidence="3">tRNA threonylcarbamoyladenosine biosynthesis protein TsaE</fullName>
    </recommendedName>
    <alternativeName>
        <fullName evidence="10">t(6)A37 threonylcarbamoyladenosine biosynthesis protein TsaE</fullName>
    </alternativeName>
</protein>
<evidence type="ECO:0000256" key="6">
    <source>
        <dbReference type="ARBA" id="ARBA00022723"/>
    </source>
</evidence>
<dbReference type="STRING" id="889378.Spiaf_0799"/>
<dbReference type="Pfam" id="PF02367">
    <property type="entry name" value="TsaE"/>
    <property type="match status" value="1"/>
</dbReference>
<keyword evidence="5" id="KW-0819">tRNA processing</keyword>
<dbReference type="EMBL" id="CP003282">
    <property type="protein sequence ID" value="AFG36893.1"/>
    <property type="molecule type" value="Genomic_DNA"/>
</dbReference>
<sequence>MQIITDSFATTEEIGRRIGSWAPGGTVLRLTGGLGMGKTVLARGIARGMGIQEPITSPTYTLIQEYPGTPALVHMDLYRIQDPDELEELGVLEFIGNPGIILCIEWADRVPADSFGPAYELQLLPGAQPEQRSIQVTPEIPVLKEHRG</sequence>
<keyword evidence="6" id="KW-0479">Metal-binding</keyword>
<evidence type="ECO:0000256" key="10">
    <source>
        <dbReference type="ARBA" id="ARBA00032441"/>
    </source>
</evidence>
<dbReference type="Gene3D" id="3.40.50.300">
    <property type="entry name" value="P-loop containing nucleotide triphosphate hydrolases"/>
    <property type="match status" value="1"/>
</dbReference>
<keyword evidence="9" id="KW-0460">Magnesium</keyword>
<evidence type="ECO:0000256" key="1">
    <source>
        <dbReference type="ARBA" id="ARBA00004496"/>
    </source>
</evidence>
<evidence type="ECO:0000313" key="11">
    <source>
        <dbReference type="EMBL" id="AFG36893.1"/>
    </source>
</evidence>
<evidence type="ECO:0000256" key="2">
    <source>
        <dbReference type="ARBA" id="ARBA00007599"/>
    </source>
</evidence>
<evidence type="ECO:0000256" key="4">
    <source>
        <dbReference type="ARBA" id="ARBA00022490"/>
    </source>
</evidence>
<keyword evidence="4" id="KW-0963">Cytoplasm</keyword>
<proteinExistence type="inferred from homology"/>
<dbReference type="eggNOG" id="COG0802">
    <property type="taxonomic scope" value="Bacteria"/>
</dbReference>
<comment type="subcellular location">
    <subcellularLocation>
        <location evidence="1">Cytoplasm</location>
    </subcellularLocation>
</comment>
<dbReference type="GO" id="GO:0046872">
    <property type="term" value="F:metal ion binding"/>
    <property type="evidence" value="ECO:0007669"/>
    <property type="project" value="UniProtKB-KW"/>
</dbReference>
<dbReference type="RefSeq" id="WP_014454890.1">
    <property type="nucleotide sequence ID" value="NC_017098.1"/>
</dbReference>
<dbReference type="PATRIC" id="fig|889378.3.peg.803"/>
<dbReference type="GO" id="GO:0005524">
    <property type="term" value="F:ATP binding"/>
    <property type="evidence" value="ECO:0007669"/>
    <property type="project" value="UniProtKB-KW"/>
</dbReference>
<evidence type="ECO:0000256" key="3">
    <source>
        <dbReference type="ARBA" id="ARBA00019010"/>
    </source>
</evidence>
<evidence type="ECO:0000256" key="8">
    <source>
        <dbReference type="ARBA" id="ARBA00022840"/>
    </source>
</evidence>
<keyword evidence="12" id="KW-1185">Reference proteome</keyword>
<dbReference type="AlphaFoldDB" id="H9UHA0"/>
<gene>
    <name evidence="11" type="ordered locus">Spiaf_0799</name>
</gene>